<dbReference type="PANTHER" id="PTHR46024">
    <property type="entry name" value="HISTONE-LYSINE N-METHYLTRANSFERASE EGGLESS"/>
    <property type="match status" value="1"/>
</dbReference>
<keyword evidence="4" id="KW-0539">Nucleus</keyword>
<dbReference type="SMART" id="SM00468">
    <property type="entry name" value="PreSET"/>
    <property type="match status" value="1"/>
</dbReference>
<proteinExistence type="predicted"/>
<dbReference type="Pfam" id="PF00856">
    <property type="entry name" value="SET"/>
    <property type="match status" value="1"/>
</dbReference>
<organism evidence="8 9">
    <name type="scientific">Jimgerdemannia flammicorona</name>
    <dbReference type="NCBI Taxonomy" id="994334"/>
    <lineage>
        <taxon>Eukaryota</taxon>
        <taxon>Fungi</taxon>
        <taxon>Fungi incertae sedis</taxon>
        <taxon>Mucoromycota</taxon>
        <taxon>Mucoromycotina</taxon>
        <taxon>Endogonomycetes</taxon>
        <taxon>Endogonales</taxon>
        <taxon>Endogonaceae</taxon>
        <taxon>Jimgerdemannia</taxon>
    </lineage>
</organism>
<evidence type="ECO:0000256" key="5">
    <source>
        <dbReference type="SAM" id="MobiDB-lite"/>
    </source>
</evidence>
<dbReference type="EMBL" id="RBNJ01004251">
    <property type="protein sequence ID" value="RUS30117.1"/>
    <property type="molecule type" value="Genomic_DNA"/>
</dbReference>
<feature type="transmembrane region" description="Helical" evidence="6">
    <location>
        <begin position="105"/>
        <end position="123"/>
    </location>
</feature>
<evidence type="ECO:0000256" key="4">
    <source>
        <dbReference type="ARBA" id="ARBA00023242"/>
    </source>
</evidence>
<reference evidence="8 9" key="1">
    <citation type="journal article" date="2018" name="New Phytol.">
        <title>Phylogenomics of Endogonaceae and evolution of mycorrhizas within Mucoromycota.</title>
        <authorList>
            <person name="Chang Y."/>
            <person name="Desiro A."/>
            <person name="Na H."/>
            <person name="Sandor L."/>
            <person name="Lipzen A."/>
            <person name="Clum A."/>
            <person name="Barry K."/>
            <person name="Grigoriev I.V."/>
            <person name="Martin F.M."/>
            <person name="Stajich J.E."/>
            <person name="Smith M.E."/>
            <person name="Bonito G."/>
            <person name="Spatafora J.W."/>
        </authorList>
    </citation>
    <scope>NUCLEOTIDE SEQUENCE [LARGE SCALE GENOMIC DNA]</scope>
    <source>
        <strain evidence="8 9">AD002</strain>
    </source>
</reference>
<dbReference type="PROSITE" id="PS50867">
    <property type="entry name" value="PRE_SET"/>
    <property type="match status" value="1"/>
</dbReference>
<sequence length="492" mass="56232">MAANSQQQQSPPDDTVPFTPRELHQWFVLRACLNNVYPPEKSPNETLIPQLEKDFIDNFAARVKLMARVRNPAPSTNLGSSANIMSSDTRLYSWRRWCVRNTNCMWIYIFARVTILACLPLISTHARTTSIIQAAILYRPPAFMKIQWEKQVVIITITHFHAHYNLTRNPPSPSSNPLPPQKKTHTHRQTDIKLTLPYETRFTEPPAGMPEDLKLHLLGMRRTMLLLEREENIVDANEKYDLRMADMWEPGVMGRVQEPFPVVNEVDDEAFPHLEFLTKSKLHIEVAEPDEEFSYGCDCKDNCADPASCSCVNDQIDVNGRLPWRFKDGRLVEHSGTIYECSSRCSCAKLCPNRVVQNAAMVNPRRLEVRAEEKTFVRMLLADDFWIACAKHLHCIKHNIAYHPLSLFHSTHTQVFKTKHKGWGVRTRQAIRRGDFVGEYVGELLGRAEADARDSLKVAAGFMYFLNLPGEIKEGAFPGESDEVEDTETANV</sequence>
<evidence type="ECO:0000256" key="2">
    <source>
        <dbReference type="ARBA" id="ARBA00004286"/>
    </source>
</evidence>
<dbReference type="InterPro" id="IPR046341">
    <property type="entry name" value="SET_dom_sf"/>
</dbReference>
<name>A0A433QK16_9FUNG</name>
<keyword evidence="9" id="KW-1185">Reference proteome</keyword>
<feature type="region of interest" description="Disordered" evidence="5">
    <location>
        <begin position="166"/>
        <end position="190"/>
    </location>
</feature>
<keyword evidence="6" id="KW-0812">Transmembrane</keyword>
<comment type="subcellular location">
    <subcellularLocation>
        <location evidence="2">Chromosome</location>
    </subcellularLocation>
    <subcellularLocation>
        <location evidence="1">Nucleus</location>
    </subcellularLocation>
</comment>
<accession>A0A433QK16</accession>
<keyword evidence="3" id="KW-0158">Chromosome</keyword>
<feature type="domain" description="Pre-SET" evidence="7">
    <location>
        <begin position="295"/>
        <end position="359"/>
    </location>
</feature>
<comment type="caution">
    <text evidence="8">The sequence shown here is derived from an EMBL/GenBank/DDBJ whole genome shotgun (WGS) entry which is preliminary data.</text>
</comment>
<keyword evidence="6" id="KW-1133">Transmembrane helix</keyword>
<keyword evidence="6" id="KW-0472">Membrane</keyword>
<dbReference type="Proteomes" id="UP000274822">
    <property type="component" value="Unassembled WGS sequence"/>
</dbReference>
<feature type="compositionally biased region" description="Pro residues" evidence="5">
    <location>
        <begin position="170"/>
        <end position="180"/>
    </location>
</feature>
<dbReference type="GO" id="GO:0046974">
    <property type="term" value="F:histone H3K9 methyltransferase activity"/>
    <property type="evidence" value="ECO:0007669"/>
    <property type="project" value="TreeGrafter"/>
</dbReference>
<dbReference type="InterPro" id="IPR051516">
    <property type="entry name" value="SETDB_methyltransferase"/>
</dbReference>
<evidence type="ECO:0000259" key="7">
    <source>
        <dbReference type="PROSITE" id="PS50867"/>
    </source>
</evidence>
<dbReference type="GO" id="GO:0005634">
    <property type="term" value="C:nucleus"/>
    <property type="evidence" value="ECO:0007669"/>
    <property type="project" value="UniProtKB-SubCell"/>
</dbReference>
<evidence type="ECO:0000256" key="3">
    <source>
        <dbReference type="ARBA" id="ARBA00022454"/>
    </source>
</evidence>
<evidence type="ECO:0000313" key="9">
    <source>
        <dbReference type="Proteomes" id="UP000274822"/>
    </source>
</evidence>
<dbReference type="GO" id="GO:0010629">
    <property type="term" value="P:negative regulation of gene expression"/>
    <property type="evidence" value="ECO:0007669"/>
    <property type="project" value="TreeGrafter"/>
</dbReference>
<dbReference type="Pfam" id="PF05033">
    <property type="entry name" value="Pre-SET"/>
    <property type="match status" value="1"/>
</dbReference>
<dbReference type="GO" id="GO:0070828">
    <property type="term" value="P:heterochromatin organization"/>
    <property type="evidence" value="ECO:0007669"/>
    <property type="project" value="TreeGrafter"/>
</dbReference>
<protein>
    <recommendedName>
        <fullName evidence="7">Pre-SET domain-containing protein</fullName>
    </recommendedName>
</protein>
<dbReference type="Gene3D" id="2.170.270.10">
    <property type="entry name" value="SET domain"/>
    <property type="match status" value="1"/>
</dbReference>
<dbReference type="InterPro" id="IPR007728">
    <property type="entry name" value="Pre-SET_dom"/>
</dbReference>
<dbReference type="InterPro" id="IPR001214">
    <property type="entry name" value="SET_dom"/>
</dbReference>
<dbReference type="SUPFAM" id="SSF82199">
    <property type="entry name" value="SET domain"/>
    <property type="match status" value="1"/>
</dbReference>
<dbReference type="AlphaFoldDB" id="A0A433QK16"/>
<gene>
    <name evidence="8" type="ORF">BC938DRAFT_479830</name>
</gene>
<dbReference type="GO" id="GO:0008270">
    <property type="term" value="F:zinc ion binding"/>
    <property type="evidence" value="ECO:0007669"/>
    <property type="project" value="InterPro"/>
</dbReference>
<evidence type="ECO:0000313" key="8">
    <source>
        <dbReference type="EMBL" id="RUS30117.1"/>
    </source>
</evidence>
<evidence type="ECO:0000256" key="6">
    <source>
        <dbReference type="SAM" id="Phobius"/>
    </source>
</evidence>
<dbReference type="PANTHER" id="PTHR46024:SF1">
    <property type="entry name" value="HISTONE-LYSINE N-METHYLTRANSFERASE EGGLESS"/>
    <property type="match status" value="1"/>
</dbReference>
<evidence type="ECO:0000256" key="1">
    <source>
        <dbReference type="ARBA" id="ARBA00004123"/>
    </source>
</evidence>